<keyword evidence="2" id="KW-1185">Reference proteome</keyword>
<name>A0ABY1QV86_9BACT</name>
<dbReference type="SUPFAM" id="SSF48371">
    <property type="entry name" value="ARM repeat"/>
    <property type="match status" value="1"/>
</dbReference>
<sequence>MAFPHFSVSRLRQWLDRSNESDDHKELAFASIDAFQHAIASAAPSTESLRVITEAAMHSRSLTWDVGLQLLARLGEDSDEARACIAKLAESSKMEQRRRSIQYISDRYPRPFCVTLLSKLLSDRSAKVRGFAAYRMELLNLKELTPLLQDAIKLEGNDEARFELEFALGLLRDNYYQCENAGQYKLILRCDRQFPPYKVWPGQISGKPITRASVEEHGISIAFEEMRRSTGYQTYSEMRRPWYTGTDG</sequence>
<gene>
    <name evidence="1" type="ORF">SAMN06265222_1453</name>
</gene>
<proteinExistence type="predicted"/>
<dbReference type="EMBL" id="FXUG01000045">
    <property type="protein sequence ID" value="SMP80116.1"/>
    <property type="molecule type" value="Genomic_DNA"/>
</dbReference>
<protein>
    <recommendedName>
        <fullName evidence="3">HEAT repeat domain-containing protein</fullName>
    </recommendedName>
</protein>
<dbReference type="Gene3D" id="1.25.10.10">
    <property type="entry name" value="Leucine-rich Repeat Variant"/>
    <property type="match status" value="1"/>
</dbReference>
<evidence type="ECO:0000313" key="2">
    <source>
        <dbReference type="Proteomes" id="UP001158067"/>
    </source>
</evidence>
<reference evidence="1 2" key="1">
    <citation type="submission" date="2017-05" db="EMBL/GenBank/DDBJ databases">
        <authorList>
            <person name="Varghese N."/>
            <person name="Submissions S."/>
        </authorList>
    </citation>
    <scope>NUCLEOTIDE SEQUENCE [LARGE SCALE GENOMIC DNA]</scope>
    <source>
        <strain evidence="1 2">DSM 25457</strain>
    </source>
</reference>
<dbReference type="RefSeq" id="WP_283435678.1">
    <property type="nucleotide sequence ID" value="NZ_FXUG01000045.1"/>
</dbReference>
<accession>A0ABY1QV86</accession>
<evidence type="ECO:0008006" key="3">
    <source>
        <dbReference type="Google" id="ProtNLM"/>
    </source>
</evidence>
<dbReference type="InterPro" id="IPR016024">
    <property type="entry name" value="ARM-type_fold"/>
</dbReference>
<dbReference type="Proteomes" id="UP001158067">
    <property type="component" value="Unassembled WGS sequence"/>
</dbReference>
<dbReference type="InterPro" id="IPR011989">
    <property type="entry name" value="ARM-like"/>
</dbReference>
<evidence type="ECO:0000313" key="1">
    <source>
        <dbReference type="EMBL" id="SMP80116.1"/>
    </source>
</evidence>
<organism evidence="1 2">
    <name type="scientific">Neorhodopirellula lusitana</name>
    <dbReference type="NCBI Taxonomy" id="445327"/>
    <lineage>
        <taxon>Bacteria</taxon>
        <taxon>Pseudomonadati</taxon>
        <taxon>Planctomycetota</taxon>
        <taxon>Planctomycetia</taxon>
        <taxon>Pirellulales</taxon>
        <taxon>Pirellulaceae</taxon>
        <taxon>Neorhodopirellula</taxon>
    </lineage>
</organism>
<comment type="caution">
    <text evidence="1">The sequence shown here is derived from an EMBL/GenBank/DDBJ whole genome shotgun (WGS) entry which is preliminary data.</text>
</comment>